<dbReference type="InterPro" id="IPR036291">
    <property type="entry name" value="NAD(P)-bd_dom_sf"/>
</dbReference>
<dbReference type="Pfam" id="PF07993">
    <property type="entry name" value="NAD_binding_4"/>
    <property type="match status" value="1"/>
</dbReference>
<accession>A0A9N8HT18</accession>
<dbReference type="OrthoDB" id="2735536at2759"/>
<dbReference type="InterPro" id="IPR050425">
    <property type="entry name" value="NAD(P)_dehydrat-like"/>
</dbReference>
<dbReference type="PANTHER" id="PTHR10366">
    <property type="entry name" value="NAD DEPENDENT EPIMERASE/DEHYDRATASE"/>
    <property type="match status" value="1"/>
</dbReference>
<evidence type="ECO:0000256" key="1">
    <source>
        <dbReference type="ARBA" id="ARBA00023002"/>
    </source>
</evidence>
<feature type="region of interest" description="Disordered" evidence="2">
    <location>
        <begin position="1"/>
        <end position="28"/>
    </location>
</feature>
<comment type="caution">
    <text evidence="4">The sequence shown here is derived from an EMBL/GenBank/DDBJ whole genome shotgun (WGS) entry which is preliminary data.</text>
</comment>
<dbReference type="InterPro" id="IPR013120">
    <property type="entry name" value="FAR_NAD-bd"/>
</dbReference>
<feature type="domain" description="Thioester reductase (TE)" evidence="3">
    <location>
        <begin position="72"/>
        <end position="303"/>
    </location>
</feature>
<dbReference type="Gene3D" id="3.40.50.720">
    <property type="entry name" value="NAD(P)-binding Rossmann-like Domain"/>
    <property type="match status" value="1"/>
</dbReference>
<evidence type="ECO:0000256" key="2">
    <source>
        <dbReference type="SAM" id="MobiDB-lite"/>
    </source>
</evidence>
<dbReference type="Proteomes" id="UP001153069">
    <property type="component" value="Unassembled WGS sequence"/>
</dbReference>
<dbReference type="EMBL" id="CAICTM010001518">
    <property type="protein sequence ID" value="CAB9524307.1"/>
    <property type="molecule type" value="Genomic_DNA"/>
</dbReference>
<dbReference type="SUPFAM" id="SSF51735">
    <property type="entry name" value="NAD(P)-binding Rossmann-fold domains"/>
    <property type="match status" value="1"/>
</dbReference>
<gene>
    <name evidence="4" type="ORF">SEMRO_1520_G279390.1</name>
</gene>
<sequence length="437" mass="48211">MRPKSDIPLHHSSRKSDSRSHSSSHCSRASPLSALIGRRRVSFASCLILLALLVVVAAPVVEALSSSTASVITGASGYVGRAVAHALIQRNILPERNDNDTTTILCLVRPSRVQEEQEYWKKQEEANNKCTTNTVVLVRPYDMLDGGTSLQEVLLGEPCVASADGVCVHHVASWFSPTDEHVPAAQGNVKGTEDLVRVLAEFKNSRMSKSNNRIKLIVTSSMAAVRATGQEPQNQQFYTHEDWNTLSKLGDNNWGASYQWSKAESERRAKQLCQEFQIPMVALCPSFVFGPLADTATSSSSFSTQLVAQWIQGSSQVQSRLFVDVRDIAQAHVQAEQEDIEGRYIVSTERRLSSAVVARILEDESRALQYTPPSPISYDAAFDGGAIPIGDKEVEAEQRLVEELGIQELQPAEDTIRDMSRVLIGMFLQKKKEDSKR</sequence>
<proteinExistence type="predicted"/>
<organism evidence="4 5">
    <name type="scientific">Seminavis robusta</name>
    <dbReference type="NCBI Taxonomy" id="568900"/>
    <lineage>
        <taxon>Eukaryota</taxon>
        <taxon>Sar</taxon>
        <taxon>Stramenopiles</taxon>
        <taxon>Ochrophyta</taxon>
        <taxon>Bacillariophyta</taxon>
        <taxon>Bacillariophyceae</taxon>
        <taxon>Bacillariophycidae</taxon>
        <taxon>Naviculales</taxon>
        <taxon>Naviculaceae</taxon>
        <taxon>Seminavis</taxon>
    </lineage>
</organism>
<name>A0A9N8HT18_9STRA</name>
<feature type="compositionally biased region" description="Basic and acidic residues" evidence="2">
    <location>
        <begin position="1"/>
        <end position="20"/>
    </location>
</feature>
<evidence type="ECO:0000313" key="5">
    <source>
        <dbReference type="Proteomes" id="UP001153069"/>
    </source>
</evidence>
<evidence type="ECO:0000313" key="4">
    <source>
        <dbReference type="EMBL" id="CAB9524307.1"/>
    </source>
</evidence>
<dbReference type="AlphaFoldDB" id="A0A9N8HT18"/>
<dbReference type="GO" id="GO:0016616">
    <property type="term" value="F:oxidoreductase activity, acting on the CH-OH group of donors, NAD or NADP as acceptor"/>
    <property type="evidence" value="ECO:0007669"/>
    <property type="project" value="TreeGrafter"/>
</dbReference>
<keyword evidence="1" id="KW-0560">Oxidoreductase</keyword>
<reference evidence="4" key="1">
    <citation type="submission" date="2020-06" db="EMBL/GenBank/DDBJ databases">
        <authorList>
            <consortium name="Plant Systems Biology data submission"/>
        </authorList>
    </citation>
    <scope>NUCLEOTIDE SEQUENCE</scope>
    <source>
        <strain evidence="4">D6</strain>
    </source>
</reference>
<dbReference type="PANTHER" id="PTHR10366:SF831">
    <property type="entry name" value="NAD-DEPENDENT EPIMERASE_DEHYDRATASE DOMAIN-CONTAINING PROTEIN"/>
    <property type="match status" value="1"/>
</dbReference>
<evidence type="ECO:0000259" key="3">
    <source>
        <dbReference type="Pfam" id="PF07993"/>
    </source>
</evidence>
<protein>
    <submittedName>
        <fullName evidence="4">Male sterility protein</fullName>
    </submittedName>
</protein>
<keyword evidence="5" id="KW-1185">Reference proteome</keyword>